<name>A0A1V2H5A6_9PROT</name>
<keyword evidence="3" id="KW-0813">Transport</keyword>
<evidence type="ECO:0000256" key="2">
    <source>
        <dbReference type="ARBA" id="ARBA00008814"/>
    </source>
</evidence>
<evidence type="ECO:0000256" key="5">
    <source>
        <dbReference type="ARBA" id="ARBA00022729"/>
    </source>
</evidence>
<reference evidence="8 9" key="1">
    <citation type="submission" date="2016-10" db="EMBL/GenBank/DDBJ databases">
        <title>Draft Genome sequence of Roseomonas sp. strain M3.</title>
        <authorList>
            <person name="Subhash Y."/>
            <person name="Lee S."/>
        </authorList>
    </citation>
    <scope>NUCLEOTIDE SEQUENCE [LARGE SCALE GENOMIC DNA]</scope>
    <source>
        <strain evidence="8 9">M3</strain>
    </source>
</reference>
<keyword evidence="5 6" id="KW-0732">Signal</keyword>
<comment type="similarity">
    <text evidence="2">Belongs to the bacterial solute-binding protein 8 family.</text>
</comment>
<dbReference type="EMBL" id="MLCO01000045">
    <property type="protein sequence ID" value="ONG56318.1"/>
    <property type="molecule type" value="Genomic_DNA"/>
</dbReference>
<dbReference type="InterPro" id="IPR051313">
    <property type="entry name" value="Bact_iron-sidero_bind"/>
</dbReference>
<keyword evidence="4" id="KW-0410">Iron transport</keyword>
<keyword evidence="9" id="KW-1185">Reference proteome</keyword>
<keyword evidence="4" id="KW-0408">Iron</keyword>
<dbReference type="Gene3D" id="3.40.50.1980">
    <property type="entry name" value="Nitrogenase molybdenum iron protein domain"/>
    <property type="match status" value="2"/>
</dbReference>
<proteinExistence type="inferred from homology"/>
<keyword evidence="4" id="KW-0406">Ion transport</keyword>
<gene>
    <name evidence="8" type="ORF">BKE38_06175</name>
</gene>
<dbReference type="GO" id="GO:0030288">
    <property type="term" value="C:outer membrane-bounded periplasmic space"/>
    <property type="evidence" value="ECO:0007669"/>
    <property type="project" value="TreeGrafter"/>
</dbReference>
<organism evidence="8 9">
    <name type="scientific">Teichococcus deserti</name>
    <dbReference type="NCBI Taxonomy" id="1817963"/>
    <lineage>
        <taxon>Bacteria</taxon>
        <taxon>Pseudomonadati</taxon>
        <taxon>Pseudomonadota</taxon>
        <taxon>Alphaproteobacteria</taxon>
        <taxon>Acetobacterales</taxon>
        <taxon>Roseomonadaceae</taxon>
        <taxon>Roseomonas</taxon>
    </lineage>
</organism>
<sequence>MTTFSSRFGRRALLGGLAAAATSPARAAGTRIDDAFGGIVLKDVPRRVVSLGYTTHDTLLALGVLPVAVRQWFGDAPGAIWPWAQPALQAVAAQGPAPVVLTGDVSVERVAALQPDLIIGIASGIPPEIHATLSKFAPVLMEARGQTSFGTPWDSVARRIGLALGRSAEAEAAIAATRKNFAEAQARHPGWAGRRAVAAYAFGGETGAFIRSDTRGRFLAELGFVEPEAVARRPVSYGFYARLSPEDLSPLDADLLLWVIATEQVPEVAALPLRRLLRAHREGREVVTTALVSAALSFGSILSLPFALEALEPELVAALDGNPATVVPSARETGIAP</sequence>
<dbReference type="AlphaFoldDB" id="A0A1V2H5A6"/>
<evidence type="ECO:0000256" key="1">
    <source>
        <dbReference type="ARBA" id="ARBA00004196"/>
    </source>
</evidence>
<dbReference type="PANTHER" id="PTHR30532">
    <property type="entry name" value="IRON III DICITRATE-BINDING PERIPLASMIC PROTEIN"/>
    <property type="match status" value="1"/>
</dbReference>
<comment type="subcellular location">
    <subcellularLocation>
        <location evidence="1">Cell envelope</location>
    </subcellularLocation>
</comment>
<evidence type="ECO:0000256" key="6">
    <source>
        <dbReference type="SAM" id="SignalP"/>
    </source>
</evidence>
<evidence type="ECO:0000256" key="4">
    <source>
        <dbReference type="ARBA" id="ARBA00022496"/>
    </source>
</evidence>
<accession>A0A1V2H5A6</accession>
<dbReference type="GO" id="GO:1901678">
    <property type="term" value="P:iron coordination entity transport"/>
    <property type="evidence" value="ECO:0007669"/>
    <property type="project" value="UniProtKB-ARBA"/>
</dbReference>
<dbReference type="Proteomes" id="UP000188879">
    <property type="component" value="Unassembled WGS sequence"/>
</dbReference>
<dbReference type="PANTHER" id="PTHR30532:SF24">
    <property type="entry name" value="FERRIC ENTEROBACTIN-BINDING PERIPLASMIC PROTEIN FEPB"/>
    <property type="match status" value="1"/>
</dbReference>
<comment type="caution">
    <text evidence="8">The sequence shown here is derived from an EMBL/GenBank/DDBJ whole genome shotgun (WGS) entry which is preliminary data.</text>
</comment>
<evidence type="ECO:0000259" key="7">
    <source>
        <dbReference type="PROSITE" id="PS50983"/>
    </source>
</evidence>
<evidence type="ECO:0000313" key="9">
    <source>
        <dbReference type="Proteomes" id="UP000188879"/>
    </source>
</evidence>
<protein>
    <submittedName>
        <fullName evidence="8">Twin-arginine translocation pathway signal protein</fullName>
    </submittedName>
</protein>
<feature type="domain" description="Fe/B12 periplasmic-binding" evidence="7">
    <location>
        <begin position="47"/>
        <end position="319"/>
    </location>
</feature>
<dbReference type="SUPFAM" id="SSF53807">
    <property type="entry name" value="Helical backbone' metal receptor"/>
    <property type="match status" value="1"/>
</dbReference>
<dbReference type="OrthoDB" id="1846031at2"/>
<evidence type="ECO:0000313" key="8">
    <source>
        <dbReference type="EMBL" id="ONG56318.1"/>
    </source>
</evidence>
<dbReference type="PROSITE" id="PS50983">
    <property type="entry name" value="FE_B12_PBP"/>
    <property type="match status" value="1"/>
</dbReference>
<dbReference type="Pfam" id="PF01497">
    <property type="entry name" value="Peripla_BP_2"/>
    <property type="match status" value="1"/>
</dbReference>
<dbReference type="InterPro" id="IPR002491">
    <property type="entry name" value="ABC_transptr_periplasmic_BD"/>
</dbReference>
<evidence type="ECO:0000256" key="3">
    <source>
        <dbReference type="ARBA" id="ARBA00022448"/>
    </source>
</evidence>
<feature type="signal peptide" evidence="6">
    <location>
        <begin position="1"/>
        <end position="27"/>
    </location>
</feature>
<feature type="chain" id="PRO_5013002370" evidence="6">
    <location>
        <begin position="28"/>
        <end position="337"/>
    </location>
</feature>